<dbReference type="AlphaFoldDB" id="A0AAN9A4T7"/>
<dbReference type="InterPro" id="IPR036236">
    <property type="entry name" value="Znf_C2H2_sf"/>
</dbReference>
<feature type="domain" description="C2H2-type" evidence="13">
    <location>
        <begin position="169"/>
        <end position="197"/>
    </location>
</feature>
<dbReference type="FunFam" id="3.30.160.60:FF:000100">
    <property type="entry name" value="Zinc finger 45-like"/>
    <property type="match status" value="2"/>
</dbReference>
<evidence type="ECO:0000313" key="15">
    <source>
        <dbReference type="Proteomes" id="UP001381693"/>
    </source>
</evidence>
<dbReference type="FunFam" id="3.30.160.60:FF:000557">
    <property type="entry name" value="zinc finger and SCAN domain-containing protein 29"/>
    <property type="match status" value="1"/>
</dbReference>
<dbReference type="GO" id="GO:0005634">
    <property type="term" value="C:nucleus"/>
    <property type="evidence" value="ECO:0007669"/>
    <property type="project" value="UniProtKB-SubCell"/>
</dbReference>
<accession>A0AAN9A4T7</accession>
<dbReference type="PROSITE" id="PS50157">
    <property type="entry name" value="ZINC_FINGER_C2H2_2"/>
    <property type="match status" value="11"/>
</dbReference>
<dbReference type="Pfam" id="PF00096">
    <property type="entry name" value="zf-C2H2"/>
    <property type="match status" value="8"/>
</dbReference>
<dbReference type="GO" id="GO:0008270">
    <property type="term" value="F:zinc ion binding"/>
    <property type="evidence" value="ECO:0007669"/>
    <property type="project" value="UniProtKB-KW"/>
</dbReference>
<feature type="domain" description="C2H2-type" evidence="13">
    <location>
        <begin position="87"/>
        <end position="114"/>
    </location>
</feature>
<feature type="compositionally biased region" description="Acidic residues" evidence="12">
    <location>
        <begin position="532"/>
        <end position="541"/>
    </location>
</feature>
<evidence type="ECO:0000256" key="1">
    <source>
        <dbReference type="ARBA" id="ARBA00004123"/>
    </source>
</evidence>
<evidence type="ECO:0000256" key="4">
    <source>
        <dbReference type="ARBA" id="ARBA00022737"/>
    </source>
</evidence>
<evidence type="ECO:0000256" key="2">
    <source>
        <dbReference type="ARBA" id="ARBA00006991"/>
    </source>
</evidence>
<feature type="domain" description="C2H2-type" evidence="13">
    <location>
        <begin position="198"/>
        <end position="225"/>
    </location>
</feature>
<comment type="caution">
    <text evidence="14">The sequence shown here is derived from an EMBL/GenBank/DDBJ whole genome shotgun (WGS) entry which is preliminary data.</text>
</comment>
<proteinExistence type="inferred from homology"/>
<feature type="domain" description="C2H2-type" evidence="13">
    <location>
        <begin position="368"/>
        <end position="395"/>
    </location>
</feature>
<keyword evidence="7" id="KW-0805">Transcription regulation</keyword>
<sequence>MVTKKINAFRSNYQRELKKVLDSEKSGAGIADIYRSSLWYYNDFAFLWDQEVQQDRISSMDNEGEGNNHETSLEDPDQAITNKKEKHECSLCGKSFKKSHNLKQHMYTHTDERPHICSVCAKGYKCKSDLVNHMKRHTDLRPYTCVECGSAFKTPYDRLKHMRIHKKIFKCDQCDKSYENKATLDNHMSSAHGNDRPFQCTECGLSFRTKWSINRHMDVHAKNPGLIKQSFECEVCQEVVKDAFSLKRHMAMHANVNFVCELCNKQYSSKGALRRHLVSHERKHLCEVCGKSFADSSNLKGHMTVHTGSKEHVCIYCKKSFTLYGDLVKHYRTHTGEKPFQCKICQKRFTQSGHLKSHELVHTGERPYPCLVCGKNYSGKSVLKKHMMIHNGQKPYRCKMCKSKFIVLENYKAHLARHDKGESGLAVEVREITNEGSLENLIDGSKGFEDNSIIGYDDNLPPPQKSIEEIFITEDTHCIAKQEPIDPDENFRDLSDEETEEMATIHDSVPGKEVKQVSTYDSPALAVKEEPVNNDEEGELS</sequence>
<evidence type="ECO:0000259" key="13">
    <source>
        <dbReference type="PROSITE" id="PS50157"/>
    </source>
</evidence>
<dbReference type="InterPro" id="IPR013087">
    <property type="entry name" value="Znf_C2H2_type"/>
</dbReference>
<dbReference type="Proteomes" id="UP001381693">
    <property type="component" value="Unassembled WGS sequence"/>
</dbReference>
<dbReference type="GO" id="GO:0001228">
    <property type="term" value="F:DNA-binding transcription activator activity, RNA polymerase II-specific"/>
    <property type="evidence" value="ECO:0007669"/>
    <property type="project" value="TreeGrafter"/>
</dbReference>
<dbReference type="SMART" id="SM00355">
    <property type="entry name" value="ZnF_C2H2"/>
    <property type="match status" value="12"/>
</dbReference>
<evidence type="ECO:0000256" key="6">
    <source>
        <dbReference type="ARBA" id="ARBA00022833"/>
    </source>
</evidence>
<keyword evidence="15" id="KW-1185">Reference proteome</keyword>
<dbReference type="PANTHER" id="PTHR24393">
    <property type="entry name" value="ZINC FINGER PROTEIN"/>
    <property type="match status" value="1"/>
</dbReference>
<comment type="similarity">
    <text evidence="2">Belongs to the krueppel C2H2-type zinc-finger protein family.</text>
</comment>
<comment type="subcellular location">
    <subcellularLocation>
        <location evidence="1">Nucleus</location>
    </subcellularLocation>
</comment>
<evidence type="ECO:0000256" key="10">
    <source>
        <dbReference type="ARBA" id="ARBA00068876"/>
    </source>
</evidence>
<feature type="domain" description="C2H2-type" evidence="13">
    <location>
        <begin position="340"/>
        <end position="367"/>
    </location>
</feature>
<dbReference type="Gene3D" id="3.30.160.60">
    <property type="entry name" value="Classic Zinc Finger"/>
    <property type="match status" value="11"/>
</dbReference>
<keyword evidence="6" id="KW-0862">Zinc</keyword>
<feature type="domain" description="C2H2-type" evidence="13">
    <location>
        <begin position="312"/>
        <end position="339"/>
    </location>
</feature>
<name>A0AAN9A4T7_HALRR</name>
<evidence type="ECO:0000256" key="5">
    <source>
        <dbReference type="ARBA" id="ARBA00022771"/>
    </source>
</evidence>
<evidence type="ECO:0000256" key="8">
    <source>
        <dbReference type="ARBA" id="ARBA00023163"/>
    </source>
</evidence>
<keyword evidence="8" id="KW-0804">Transcription</keyword>
<evidence type="ECO:0000256" key="9">
    <source>
        <dbReference type="ARBA" id="ARBA00023242"/>
    </source>
</evidence>
<reference evidence="14 15" key="1">
    <citation type="submission" date="2023-11" db="EMBL/GenBank/DDBJ databases">
        <title>Halocaridina rubra genome assembly.</title>
        <authorList>
            <person name="Smith C."/>
        </authorList>
    </citation>
    <scope>NUCLEOTIDE SEQUENCE [LARGE SCALE GENOMIC DNA]</scope>
    <source>
        <strain evidence="14">EP-1</strain>
        <tissue evidence="14">Whole</tissue>
    </source>
</reference>
<dbReference type="PROSITE" id="PS00028">
    <property type="entry name" value="ZINC_FINGER_C2H2_1"/>
    <property type="match status" value="12"/>
</dbReference>
<dbReference type="EMBL" id="JAXCGZ010011735">
    <property type="protein sequence ID" value="KAK7074199.1"/>
    <property type="molecule type" value="Genomic_DNA"/>
</dbReference>
<dbReference type="GO" id="GO:0048598">
    <property type="term" value="P:embryonic morphogenesis"/>
    <property type="evidence" value="ECO:0007669"/>
    <property type="project" value="UniProtKB-ARBA"/>
</dbReference>
<organism evidence="14 15">
    <name type="scientific">Halocaridina rubra</name>
    <name type="common">Hawaiian red shrimp</name>
    <dbReference type="NCBI Taxonomy" id="373956"/>
    <lineage>
        <taxon>Eukaryota</taxon>
        <taxon>Metazoa</taxon>
        <taxon>Ecdysozoa</taxon>
        <taxon>Arthropoda</taxon>
        <taxon>Crustacea</taxon>
        <taxon>Multicrustacea</taxon>
        <taxon>Malacostraca</taxon>
        <taxon>Eumalacostraca</taxon>
        <taxon>Eucarida</taxon>
        <taxon>Decapoda</taxon>
        <taxon>Pleocyemata</taxon>
        <taxon>Caridea</taxon>
        <taxon>Atyoidea</taxon>
        <taxon>Atyidae</taxon>
        <taxon>Halocaridina</taxon>
    </lineage>
</organism>
<evidence type="ECO:0000256" key="11">
    <source>
        <dbReference type="PROSITE-ProRule" id="PRU00042"/>
    </source>
</evidence>
<feature type="domain" description="C2H2-type" evidence="13">
    <location>
        <begin position="231"/>
        <end position="258"/>
    </location>
</feature>
<keyword evidence="3" id="KW-0479">Metal-binding</keyword>
<feature type="domain" description="C2H2-type" evidence="13">
    <location>
        <begin position="258"/>
        <end position="285"/>
    </location>
</feature>
<keyword evidence="4" id="KW-0677">Repeat</keyword>
<feature type="domain" description="C2H2-type" evidence="13">
    <location>
        <begin position="143"/>
        <end position="165"/>
    </location>
</feature>
<dbReference type="FunFam" id="3.30.160.60:FF:000145">
    <property type="entry name" value="Zinc finger protein 574"/>
    <property type="match status" value="1"/>
</dbReference>
<evidence type="ECO:0000256" key="3">
    <source>
        <dbReference type="ARBA" id="ARBA00022723"/>
    </source>
</evidence>
<dbReference type="FunFam" id="3.30.160.60:FF:000110">
    <property type="entry name" value="Zinc finger protein-like"/>
    <property type="match status" value="1"/>
</dbReference>
<dbReference type="FunFam" id="3.30.160.60:FF:001289">
    <property type="entry name" value="Zinc finger protein 574"/>
    <property type="match status" value="1"/>
</dbReference>
<dbReference type="SUPFAM" id="SSF57667">
    <property type="entry name" value="beta-beta-alpha zinc fingers"/>
    <property type="match status" value="8"/>
</dbReference>
<protein>
    <recommendedName>
        <fullName evidence="10">Zinc finger protein 865</fullName>
    </recommendedName>
</protein>
<feature type="domain" description="C2H2-type" evidence="13">
    <location>
        <begin position="284"/>
        <end position="311"/>
    </location>
</feature>
<dbReference type="Pfam" id="PF13894">
    <property type="entry name" value="zf-C2H2_4"/>
    <property type="match status" value="1"/>
</dbReference>
<evidence type="ECO:0000313" key="14">
    <source>
        <dbReference type="EMBL" id="KAK7074199.1"/>
    </source>
</evidence>
<dbReference type="PANTHER" id="PTHR24393:SF34">
    <property type="entry name" value="PR_SET DOMAIN 13"/>
    <property type="match status" value="1"/>
</dbReference>
<feature type="domain" description="C2H2-type" evidence="13">
    <location>
        <begin position="115"/>
        <end position="142"/>
    </location>
</feature>
<evidence type="ECO:0000256" key="12">
    <source>
        <dbReference type="SAM" id="MobiDB-lite"/>
    </source>
</evidence>
<gene>
    <name evidence="14" type="ORF">SK128_026501</name>
</gene>
<keyword evidence="5 11" id="KW-0863">Zinc-finger</keyword>
<feature type="region of interest" description="Disordered" evidence="12">
    <location>
        <begin position="486"/>
        <end position="541"/>
    </location>
</feature>
<keyword evidence="9" id="KW-0539">Nucleus</keyword>
<dbReference type="FunFam" id="3.30.160.60:FF:000624">
    <property type="entry name" value="zinc finger protein 697"/>
    <property type="match status" value="1"/>
</dbReference>
<dbReference type="FunFam" id="3.30.160.60:FF:000761">
    <property type="entry name" value="Zinc finger protein 449"/>
    <property type="match status" value="1"/>
</dbReference>
<dbReference type="GO" id="GO:0000978">
    <property type="term" value="F:RNA polymerase II cis-regulatory region sequence-specific DNA binding"/>
    <property type="evidence" value="ECO:0007669"/>
    <property type="project" value="TreeGrafter"/>
</dbReference>
<evidence type="ECO:0000256" key="7">
    <source>
        <dbReference type="ARBA" id="ARBA00023015"/>
    </source>
</evidence>
<dbReference type="FunFam" id="3.30.160.60:FF:000446">
    <property type="entry name" value="Zinc finger protein"/>
    <property type="match status" value="1"/>
</dbReference>